<comment type="pathway">
    <text evidence="1">Carbohydrate metabolism; galactose metabolism.</text>
</comment>
<evidence type="ECO:0000256" key="5">
    <source>
        <dbReference type="ARBA" id="ARBA00033067"/>
    </source>
</evidence>
<evidence type="ECO:0000313" key="8">
    <source>
        <dbReference type="Proteomes" id="UP000198866"/>
    </source>
</evidence>
<dbReference type="Proteomes" id="UP000198866">
    <property type="component" value="Unassembled WGS sequence"/>
</dbReference>
<dbReference type="EMBL" id="FNYE01000031">
    <property type="protein sequence ID" value="SEK02154.1"/>
    <property type="molecule type" value="Genomic_DNA"/>
</dbReference>
<proteinExistence type="inferred from homology"/>
<evidence type="ECO:0000256" key="2">
    <source>
        <dbReference type="ARBA" id="ARBA00007637"/>
    </source>
</evidence>
<evidence type="ECO:0000256" key="1">
    <source>
        <dbReference type="ARBA" id="ARBA00004947"/>
    </source>
</evidence>
<reference evidence="8" key="1">
    <citation type="submission" date="2016-10" db="EMBL/GenBank/DDBJ databases">
        <authorList>
            <person name="Varghese N."/>
            <person name="Submissions S."/>
        </authorList>
    </citation>
    <scope>NUCLEOTIDE SEQUENCE [LARGE SCALE GENOMIC DNA]</scope>
    <source>
        <strain evidence="8">LMG 26031</strain>
    </source>
</reference>
<dbReference type="AlphaFoldDB" id="A0A1H7DLC2"/>
<dbReference type="InterPro" id="IPR036291">
    <property type="entry name" value="NAD(P)-bd_dom_sf"/>
</dbReference>
<organism evidence="7 8">
    <name type="scientific">Paraburkholderia diazotrophica</name>
    <dbReference type="NCBI Taxonomy" id="667676"/>
    <lineage>
        <taxon>Bacteria</taxon>
        <taxon>Pseudomonadati</taxon>
        <taxon>Pseudomonadota</taxon>
        <taxon>Betaproteobacteria</taxon>
        <taxon>Burkholderiales</taxon>
        <taxon>Burkholderiaceae</taxon>
        <taxon>Paraburkholderia</taxon>
    </lineage>
</organism>
<evidence type="ECO:0000256" key="4">
    <source>
        <dbReference type="ARBA" id="ARBA00031367"/>
    </source>
</evidence>
<sequence length="342" mass="37341">MNDFTAADVDGKRVLVLGGKGFLGTHLVDAFVRCDIPVRVFDRRARQSLDPALVDVVDSQNDVARTSNIEVVTGDFASGEGLADALDGVDLVYHLISTTVPSTSNANPIADVQGNLIGTLRLLEMMRDAGIRRIVYVSSGGTVYGNPSILPVPETHPLQPLCSYGVVKVAVENYLHMHAELYGLTSNVLRVANPYGTHQHHIGVQGIIPTFFKKIADGSLIEIWGDGSVVRDYIHVNDVVSALLRAGARDRSGTFNIGSGIGHSVNEILEIVQRYVGQQADVRYLPQRNFDVAQIYLDISKAQRELDWQPLLSLDAGCALYWQTIKQPARPRNAAGYMEPPQ</sequence>
<dbReference type="OrthoDB" id="9769113at2"/>
<comment type="similarity">
    <text evidence="2">Belongs to the NAD(P)-dependent epimerase/dehydratase family.</text>
</comment>
<dbReference type="SUPFAM" id="SSF51735">
    <property type="entry name" value="NAD(P)-binding Rossmann-fold domains"/>
    <property type="match status" value="1"/>
</dbReference>
<feature type="domain" description="NAD-dependent epimerase/dehydratase" evidence="6">
    <location>
        <begin position="14"/>
        <end position="258"/>
    </location>
</feature>
<dbReference type="InterPro" id="IPR001509">
    <property type="entry name" value="Epimerase_deHydtase"/>
</dbReference>
<dbReference type="PANTHER" id="PTHR43725:SF53">
    <property type="entry name" value="UDP-ARABINOSE 4-EPIMERASE 1"/>
    <property type="match status" value="1"/>
</dbReference>
<dbReference type="RefSeq" id="WP_090871605.1">
    <property type="nucleotide sequence ID" value="NZ_FNYE01000031.1"/>
</dbReference>
<dbReference type="Pfam" id="PF01370">
    <property type="entry name" value="Epimerase"/>
    <property type="match status" value="1"/>
</dbReference>
<evidence type="ECO:0000313" key="7">
    <source>
        <dbReference type="EMBL" id="SEK02154.1"/>
    </source>
</evidence>
<dbReference type="Gene3D" id="3.40.50.720">
    <property type="entry name" value="NAD(P)-binding Rossmann-like Domain"/>
    <property type="match status" value="1"/>
</dbReference>
<gene>
    <name evidence="7" type="ORF">SAMN05192539_103132</name>
</gene>
<name>A0A1H7DLC2_9BURK</name>
<accession>A0A1H7DLC2</accession>
<keyword evidence="8" id="KW-1185">Reference proteome</keyword>
<dbReference type="STRING" id="667676.SAMN05192539_103132"/>
<evidence type="ECO:0000259" key="6">
    <source>
        <dbReference type="Pfam" id="PF01370"/>
    </source>
</evidence>
<dbReference type="PANTHER" id="PTHR43725">
    <property type="entry name" value="UDP-GLUCOSE 4-EPIMERASE"/>
    <property type="match status" value="1"/>
</dbReference>
<evidence type="ECO:0000256" key="3">
    <source>
        <dbReference type="ARBA" id="ARBA00018569"/>
    </source>
</evidence>
<protein>
    <recommendedName>
        <fullName evidence="3">UDP-glucose 4-epimerase</fullName>
    </recommendedName>
    <alternativeName>
        <fullName evidence="5">Galactowaldenase</fullName>
    </alternativeName>
    <alternativeName>
        <fullName evidence="4">UDP-galactose 4-epimerase</fullName>
    </alternativeName>
</protein>